<reference evidence="1 2" key="1">
    <citation type="submission" date="2016-10" db="EMBL/GenBank/DDBJ databases">
        <authorList>
            <person name="de Groot N.N."/>
        </authorList>
    </citation>
    <scope>NUCLEOTIDE SEQUENCE [LARGE SCALE GENOMIC DNA]</scope>
    <source>
        <strain evidence="1 2">Nm110</strain>
    </source>
</reference>
<organism evidence="1 2">
    <name type="scientific">Nitrosomonas communis</name>
    <dbReference type="NCBI Taxonomy" id="44574"/>
    <lineage>
        <taxon>Bacteria</taxon>
        <taxon>Pseudomonadati</taxon>
        <taxon>Pseudomonadota</taxon>
        <taxon>Betaproteobacteria</taxon>
        <taxon>Nitrosomonadales</taxon>
        <taxon>Nitrosomonadaceae</taxon>
        <taxon>Nitrosomonas</taxon>
    </lineage>
</organism>
<dbReference type="EMBL" id="FNNH01000036">
    <property type="protein sequence ID" value="SDW89097.1"/>
    <property type="molecule type" value="Genomic_DNA"/>
</dbReference>
<dbReference type="Proteomes" id="UP000183454">
    <property type="component" value="Unassembled WGS sequence"/>
</dbReference>
<protein>
    <submittedName>
        <fullName evidence="1">Uncharacterized protein</fullName>
    </submittedName>
</protein>
<name>A0A1H2X8H2_9PROT</name>
<gene>
    <name evidence="1" type="ORF">SAMN05421882_10364</name>
</gene>
<accession>A0A1H2X8H2</accession>
<dbReference type="AlphaFoldDB" id="A0A1H2X8H2"/>
<sequence length="59" mass="6900">MNADEMCDSCDNRKLNHFLKLLLCYKGEGNEIYMLLPSYLWLLPLVVNQSKRNLLLALK</sequence>
<evidence type="ECO:0000313" key="1">
    <source>
        <dbReference type="EMBL" id="SDW89097.1"/>
    </source>
</evidence>
<proteinExistence type="predicted"/>
<evidence type="ECO:0000313" key="2">
    <source>
        <dbReference type="Proteomes" id="UP000183454"/>
    </source>
</evidence>